<name>A0A8A5LK82_9CAUD</name>
<evidence type="ECO:0000313" key="1">
    <source>
        <dbReference type="EMBL" id="QTF82170.1"/>
    </source>
</evidence>
<protein>
    <submittedName>
        <fullName evidence="1">Uncharacterized protein</fullName>
    </submittedName>
</protein>
<keyword evidence="2" id="KW-1185">Reference proteome</keyword>
<dbReference type="Proteomes" id="UP000664925">
    <property type="component" value="Segment"/>
</dbReference>
<gene>
    <name evidence="1" type="primary">73</name>
    <name evidence="1" type="ORF">SEA_PRAIRIE_73</name>
</gene>
<accession>A0A8A5LK82</accession>
<organism evidence="1 2">
    <name type="scientific">Arthrobacter phage Prairie</name>
    <dbReference type="NCBI Taxonomy" id="2816463"/>
    <lineage>
        <taxon>Viruses</taxon>
        <taxon>Duplodnaviria</taxon>
        <taxon>Heunggongvirae</taxon>
        <taxon>Uroviricota</taxon>
        <taxon>Caudoviricetes</taxon>
        <taxon>Berryhillviridae</taxon>
        <taxon>Lilmacvirus</taxon>
        <taxon>Lilmacvirus prairie</taxon>
    </lineage>
</organism>
<evidence type="ECO:0000313" key="2">
    <source>
        <dbReference type="Proteomes" id="UP000664925"/>
    </source>
</evidence>
<sequence length="79" mass="8899">MSRRITASALESRPLATWQDLEFIQYGGRIRVYRIAEGLRTRIGDFTTSEIQLSGYVLTAGKLRKAAAGWINDNILANR</sequence>
<proteinExistence type="predicted"/>
<reference evidence="1" key="1">
    <citation type="submission" date="2021-02" db="EMBL/GenBank/DDBJ databases">
        <authorList>
            <person name="Johnson B.J."/>
            <person name="Isenhart S.H."/>
            <person name="Brown D.K."/>
            <person name="Kleven A.S."/>
            <person name="Bohn B.R."/>
            <person name="Martinez L.A."/>
            <person name="Garcia C.A."/>
            <person name="Zack K.M."/>
            <person name="Garlena R.A."/>
            <person name="Russell D.A."/>
            <person name="Jacobs-Sera D."/>
            <person name="Hatfull G.F."/>
        </authorList>
    </citation>
    <scope>NUCLEOTIDE SEQUENCE</scope>
</reference>
<dbReference type="EMBL" id="MW601223">
    <property type="protein sequence ID" value="QTF82170.1"/>
    <property type="molecule type" value="Genomic_DNA"/>
</dbReference>